<evidence type="ECO:0000259" key="1">
    <source>
        <dbReference type="Pfam" id="PF08241"/>
    </source>
</evidence>
<dbReference type="CDD" id="cd02440">
    <property type="entry name" value="AdoMet_MTases"/>
    <property type="match status" value="1"/>
</dbReference>
<sequence length="290" mass="32306">MTVEVKTNPGLASRLVNGVLSIKPLANIAKHQAREMMIKRAEKIGVHWRQDAQALLARNWDAELLSVQNPNLVYPKYYLTSFHAYEKGNMSWEAATEVEVAARAVHAGIWPEAGAEGDAKLRESYHQIIQSQISQTPQDIVDLGCSVGMSTFAMQDVYPEANTVGVDLSPYFLAVAQYRSQQKKAELPNQKTPTWVHAAAESTGLPGNGFDLVSIFLVCHELPQKATMEIFLEARRLLRDGGHLTIMDMNPKSEIYAKMPPYILTLLKSTEPYLDQYFGLDIEQALVDCG</sequence>
<dbReference type="InterPro" id="IPR050508">
    <property type="entry name" value="Methyltransf_Superfamily"/>
</dbReference>
<keyword evidence="2" id="KW-0808">Transferase</keyword>
<keyword evidence="2" id="KW-0489">Methyltransferase</keyword>
<dbReference type="GO" id="GO:0032259">
    <property type="term" value="P:methylation"/>
    <property type="evidence" value="ECO:0007669"/>
    <property type="project" value="UniProtKB-KW"/>
</dbReference>
<dbReference type="Gene3D" id="3.40.50.150">
    <property type="entry name" value="Vaccinia Virus protein VP39"/>
    <property type="match status" value="1"/>
</dbReference>
<dbReference type="EMBL" id="JBBLXS010000014">
    <property type="protein sequence ID" value="MEK0183614.1"/>
    <property type="molecule type" value="Genomic_DNA"/>
</dbReference>
<dbReference type="Pfam" id="PF08241">
    <property type="entry name" value="Methyltransf_11"/>
    <property type="match status" value="1"/>
</dbReference>
<dbReference type="RefSeq" id="WP_340541205.1">
    <property type="nucleotide sequence ID" value="NZ_JBBLXS010000014.1"/>
</dbReference>
<dbReference type="InterPro" id="IPR029063">
    <property type="entry name" value="SAM-dependent_MTases_sf"/>
</dbReference>
<reference evidence="2 3" key="1">
    <citation type="journal article" date="2020" name="Harmful Algae">
        <title>Molecular and morphological characterization of a novel dihydroanatoxin-a producing Microcoleus species (cyanobacteria) from the Russian River, California, USA.</title>
        <authorList>
            <person name="Conklin K.Y."/>
            <person name="Stancheva R."/>
            <person name="Otten T.G."/>
            <person name="Fadness R."/>
            <person name="Boyer G.L."/>
            <person name="Read B."/>
            <person name="Zhang X."/>
            <person name="Sheath R.G."/>
        </authorList>
    </citation>
    <scope>NUCLEOTIDE SEQUENCE [LARGE SCALE GENOMIC DNA]</scope>
    <source>
        <strain evidence="2 3">PTRS2</strain>
    </source>
</reference>
<gene>
    <name evidence="2" type="ORF">WMG39_02000</name>
</gene>
<dbReference type="Proteomes" id="UP001384579">
    <property type="component" value="Unassembled WGS sequence"/>
</dbReference>
<dbReference type="EC" id="2.1.-.-" evidence="2"/>
<dbReference type="SUPFAM" id="SSF53335">
    <property type="entry name" value="S-adenosyl-L-methionine-dependent methyltransferases"/>
    <property type="match status" value="1"/>
</dbReference>
<dbReference type="PANTHER" id="PTHR42912:SF68">
    <property type="entry name" value="METHYLTRANSFERASE TYPE 11 DOMAIN-CONTAINING PROTEIN"/>
    <property type="match status" value="1"/>
</dbReference>
<feature type="domain" description="Methyltransferase type 11" evidence="1">
    <location>
        <begin position="141"/>
        <end position="245"/>
    </location>
</feature>
<protein>
    <submittedName>
        <fullName evidence="2">Class I SAM-dependent methyltransferase</fullName>
        <ecNumber evidence="2">2.1.-.-</ecNumber>
    </submittedName>
</protein>
<organism evidence="2 3">
    <name type="scientific">Microcoleus anatoxicus PTRS2</name>
    <dbReference type="NCBI Taxonomy" id="2705321"/>
    <lineage>
        <taxon>Bacteria</taxon>
        <taxon>Bacillati</taxon>
        <taxon>Cyanobacteriota</taxon>
        <taxon>Cyanophyceae</taxon>
        <taxon>Oscillatoriophycideae</taxon>
        <taxon>Oscillatoriales</taxon>
        <taxon>Microcoleaceae</taxon>
        <taxon>Microcoleus</taxon>
        <taxon>Microcoleus anatoxicus</taxon>
    </lineage>
</organism>
<comment type="caution">
    <text evidence="2">The sequence shown here is derived from an EMBL/GenBank/DDBJ whole genome shotgun (WGS) entry which is preliminary data.</text>
</comment>
<feature type="non-terminal residue" evidence="2">
    <location>
        <position position="290"/>
    </location>
</feature>
<keyword evidence="3" id="KW-1185">Reference proteome</keyword>
<dbReference type="GO" id="GO:0008168">
    <property type="term" value="F:methyltransferase activity"/>
    <property type="evidence" value="ECO:0007669"/>
    <property type="project" value="UniProtKB-KW"/>
</dbReference>
<evidence type="ECO:0000313" key="3">
    <source>
        <dbReference type="Proteomes" id="UP001384579"/>
    </source>
</evidence>
<name>A0ABU8YGX6_9CYAN</name>
<accession>A0ABU8YGX6</accession>
<evidence type="ECO:0000313" key="2">
    <source>
        <dbReference type="EMBL" id="MEK0183614.1"/>
    </source>
</evidence>
<dbReference type="PANTHER" id="PTHR42912">
    <property type="entry name" value="METHYLTRANSFERASE"/>
    <property type="match status" value="1"/>
</dbReference>
<dbReference type="InterPro" id="IPR013216">
    <property type="entry name" value="Methyltransf_11"/>
</dbReference>
<proteinExistence type="predicted"/>